<organism evidence="1 2">
    <name type="scientific">Bifidobacterium panos</name>
    <dbReference type="NCBI Taxonomy" id="2675321"/>
    <lineage>
        <taxon>Bacteria</taxon>
        <taxon>Bacillati</taxon>
        <taxon>Actinomycetota</taxon>
        <taxon>Actinomycetes</taxon>
        <taxon>Bifidobacteriales</taxon>
        <taxon>Bifidobacteriaceae</taxon>
        <taxon>Bifidobacterium</taxon>
    </lineage>
</organism>
<proteinExistence type="predicted"/>
<evidence type="ECO:0000313" key="2">
    <source>
        <dbReference type="Proteomes" id="UP000553756"/>
    </source>
</evidence>
<dbReference type="EMBL" id="JAAIIJ010000034">
    <property type="protein sequence ID" value="NMN02813.1"/>
    <property type="molecule type" value="Genomic_DNA"/>
</dbReference>
<evidence type="ECO:0000313" key="1">
    <source>
        <dbReference type="EMBL" id="NMN02813.1"/>
    </source>
</evidence>
<sequence length="88" mass="9750">MSEEIKEGAVELGSVIVRRQPENKRRALCMVRAKEMVSIQTTKQGTLMLDASRVYTELTADDATQLANLLLEAADEIRQAATEEGAER</sequence>
<reference evidence="1 2" key="1">
    <citation type="submission" date="2020-02" db="EMBL/GenBank/DDBJ databases">
        <title>Characterization of phylogenetic diversity of novel bifidobacterial species isolated in Czech ZOOs.</title>
        <authorList>
            <person name="Lugli G.A."/>
            <person name="Vera N.B."/>
            <person name="Ventura M."/>
        </authorList>
    </citation>
    <scope>NUCLEOTIDE SEQUENCE [LARGE SCALE GENOMIC DNA]</scope>
    <source>
        <strain evidence="1 2">DSM 109963</strain>
    </source>
</reference>
<keyword evidence="2" id="KW-1185">Reference proteome</keyword>
<protein>
    <submittedName>
        <fullName evidence="1">Uncharacterized protein</fullName>
    </submittedName>
</protein>
<comment type="caution">
    <text evidence="1">The sequence shown here is derived from an EMBL/GenBank/DDBJ whole genome shotgun (WGS) entry which is preliminary data.</text>
</comment>
<accession>A0ABX1T2E0</accession>
<dbReference type="RefSeq" id="WP_172147158.1">
    <property type="nucleotide sequence ID" value="NZ_JAAIIJ010000034.1"/>
</dbReference>
<name>A0ABX1T2E0_9BIFI</name>
<gene>
    <name evidence="1" type="ORF">G1C94_1435</name>
</gene>
<dbReference type="Proteomes" id="UP000553756">
    <property type="component" value="Unassembled WGS sequence"/>
</dbReference>